<evidence type="ECO:0000256" key="1">
    <source>
        <dbReference type="SAM" id="Phobius"/>
    </source>
</evidence>
<feature type="transmembrane region" description="Helical" evidence="1">
    <location>
        <begin position="126"/>
        <end position="143"/>
    </location>
</feature>
<reference evidence="2" key="1">
    <citation type="journal article" date="2020" name="mSystems">
        <title>Genome- and Community-Level Interaction Insights into Carbon Utilization and Element Cycling Functions of Hydrothermarchaeota in Hydrothermal Sediment.</title>
        <authorList>
            <person name="Zhou Z."/>
            <person name="Liu Y."/>
            <person name="Xu W."/>
            <person name="Pan J."/>
            <person name="Luo Z.H."/>
            <person name="Li M."/>
        </authorList>
    </citation>
    <scope>NUCLEOTIDE SEQUENCE [LARGE SCALE GENOMIC DNA]</scope>
    <source>
        <strain evidence="2">SpSt-456</strain>
    </source>
</reference>
<name>A0A831ZZK6_9BACT</name>
<keyword evidence="1" id="KW-0472">Membrane</keyword>
<feature type="transmembrane region" description="Helical" evidence="1">
    <location>
        <begin position="71"/>
        <end position="93"/>
    </location>
</feature>
<evidence type="ECO:0000313" key="2">
    <source>
        <dbReference type="EMBL" id="HFK96868.1"/>
    </source>
</evidence>
<feature type="transmembrane region" description="Helical" evidence="1">
    <location>
        <begin position="230"/>
        <end position="249"/>
    </location>
</feature>
<organism evidence="2">
    <name type="scientific">Desulfacinum infernum</name>
    <dbReference type="NCBI Taxonomy" id="35837"/>
    <lineage>
        <taxon>Bacteria</taxon>
        <taxon>Pseudomonadati</taxon>
        <taxon>Thermodesulfobacteriota</taxon>
        <taxon>Syntrophobacteria</taxon>
        <taxon>Syntrophobacterales</taxon>
        <taxon>Syntrophobacteraceae</taxon>
        <taxon>Desulfacinum</taxon>
    </lineage>
</organism>
<feature type="transmembrane region" description="Helical" evidence="1">
    <location>
        <begin position="290"/>
        <end position="308"/>
    </location>
</feature>
<comment type="caution">
    <text evidence="2">The sequence shown here is derived from an EMBL/GenBank/DDBJ whole genome shotgun (WGS) entry which is preliminary data.</text>
</comment>
<dbReference type="InterPro" id="IPR032713">
    <property type="entry name" value="EmrE"/>
</dbReference>
<feature type="transmembrane region" description="Helical" evidence="1">
    <location>
        <begin position="33"/>
        <end position="51"/>
    </location>
</feature>
<feature type="transmembrane region" description="Helical" evidence="1">
    <location>
        <begin position="99"/>
        <end position="119"/>
    </location>
</feature>
<accession>A0A831ZZK6</accession>
<keyword evidence="1" id="KW-0812">Transmembrane</keyword>
<proteinExistence type="predicted"/>
<feature type="transmembrane region" description="Helical" evidence="1">
    <location>
        <begin position="201"/>
        <end position="218"/>
    </location>
</feature>
<keyword evidence="1" id="KW-1133">Transmembrane helix</keyword>
<gene>
    <name evidence="2" type="ORF">ENS06_06030</name>
</gene>
<dbReference type="Pfam" id="PF13536">
    <property type="entry name" value="EmrE"/>
    <property type="match status" value="1"/>
</dbReference>
<dbReference type="EMBL" id="DSTK01000017">
    <property type="protein sequence ID" value="HFK96868.1"/>
    <property type="molecule type" value="Genomic_DNA"/>
</dbReference>
<sequence>MVRLVALGLAASAFFSATFIVNRAMSLSGGHWMWSAVLRYVHMLWILVLWLSLRHGWHYLLEVLAVFRSHLFFWITAGSIGFGVFYGALCFAADHAPGWIVAATWQITILATPIVLWLFRRRVPYFGVMFTAVIFIGILLVHAEQAAHTPDVQEALLGALFVLVAAFAYPTGNQMLHTARHGGSGPIPGISTRHLHDAPTCVLLMTLGSIPFWLVLWAAVRPDPPAASQWFQTALVALSSGVVATSIFYKARNASHAPVAVAAVDATQAGEVVFSLLGEIFFLHGTWPTLWGWWGLALIVGGLLGYCLGNPQVRLAAKAAPTAAKSPGEAQEVP</sequence>
<protein>
    <submittedName>
        <fullName evidence="2">Multidrug resistance efflux transporter family protein</fullName>
    </submittedName>
</protein>
<feature type="transmembrane region" description="Helical" evidence="1">
    <location>
        <begin position="261"/>
        <end position="284"/>
    </location>
</feature>
<dbReference type="AlphaFoldDB" id="A0A831ZZK6"/>
<feature type="transmembrane region" description="Helical" evidence="1">
    <location>
        <begin position="155"/>
        <end position="172"/>
    </location>
</feature>